<dbReference type="EMBL" id="CAJNRG010015848">
    <property type="protein sequence ID" value="CAF2182851.1"/>
    <property type="molecule type" value="Genomic_DNA"/>
</dbReference>
<dbReference type="InterPro" id="IPR035999">
    <property type="entry name" value="Sec7_dom_sf"/>
</dbReference>
<dbReference type="Pfam" id="PF16453">
    <property type="entry name" value="IQ_SEC7_PH"/>
    <property type="match status" value="1"/>
</dbReference>
<dbReference type="PROSITE" id="PS50190">
    <property type="entry name" value="SEC7"/>
    <property type="match status" value="1"/>
</dbReference>
<accession>A0A816Z346</accession>
<name>A0A816Z346_9BILA</name>
<evidence type="ECO:0000313" key="9">
    <source>
        <dbReference type="EMBL" id="CAF2182851.1"/>
    </source>
</evidence>
<reference evidence="9" key="1">
    <citation type="submission" date="2021-02" db="EMBL/GenBank/DDBJ databases">
        <authorList>
            <person name="Nowell W R."/>
        </authorList>
    </citation>
    <scope>NUCLEOTIDE SEQUENCE</scope>
</reference>
<feature type="compositionally biased region" description="Low complexity" evidence="7">
    <location>
        <begin position="439"/>
        <end position="454"/>
    </location>
</feature>
<dbReference type="Pfam" id="PF01369">
    <property type="entry name" value="Sec7"/>
    <property type="match status" value="1"/>
</dbReference>
<dbReference type="PANTHER" id="PTHR10663">
    <property type="entry name" value="GUANYL-NUCLEOTIDE EXCHANGE FACTOR"/>
    <property type="match status" value="1"/>
</dbReference>
<comment type="similarity">
    <text evidence="2">Belongs to the BRAG family.</text>
</comment>
<dbReference type="GO" id="GO:0005737">
    <property type="term" value="C:cytoplasm"/>
    <property type="evidence" value="ECO:0007669"/>
    <property type="project" value="UniProtKB-SubCell"/>
</dbReference>
<evidence type="ECO:0000256" key="4">
    <source>
        <dbReference type="ARBA" id="ARBA00022553"/>
    </source>
</evidence>
<feature type="region of interest" description="Disordered" evidence="7">
    <location>
        <begin position="94"/>
        <end position="119"/>
    </location>
</feature>
<dbReference type="CDD" id="cd00171">
    <property type="entry name" value="Sec7"/>
    <property type="match status" value="1"/>
</dbReference>
<sequence length="954" mass="109580">MEQYLRQRIDCPPPGGTRTLIEEKDSIIKKQQDDLNKLQAQLKSIQAERDYLLSLLSDEQKLNIHNSINNNNNNNNNNNLFQQPMKKMTNLFDIQSPSTSTSSSSSPSSPSSSSSTTTATTCPINAYELSQDLQDKQIEMLEKKYGGSLRCRRAATRIQRAYRQYKLQQNFRHLCATMKTNKRLSCTFVDTNNTYNHQNQSIKPLKPCLRTKTTNTSASLPIYTEDLLNISTSSSSSSNTPTNSDSISLSFTDRHLDLPSINFEHFIETTKQQNKNRKRVCIVTDIPPNKNVYDRMDSISDFVDGHSNKPLVIIEANENNNNNNPINSNGYNGLFKSQSLSPTTNNSSYYKNLTDSPMYPRKNSISKPPPPVRSLSLKPCLDLNQIPTSKTSPIWKRKTSLTINTPDNESYDLFLESPIRSIIPRFSPTSTTSSDRDNMSLQSTSSGSNSCSLSNSLDLHQPQTLLIQHQPVLHGHERTSTIKMNETYRRRCYRAGLNIFNKYEESFCFVYGFLNRFNRLNRKPEHGIRYLISHRFLEANPQAVARFLLSRKGLSRQMIGEYLGNLQDTFAMQVLHAYVSEFDFHDMPIDIALRKFQSGFRLPGEAQKIEQLMQMFGQRYCITNPSTSPSNIDTIFILAFAIIMLNTDLHSRNIKPEKKMRQEQFIKNLRAIDYGEDLDIDYLTGIYERIRAEEFRPDNDHVTQVAKFEQTLIGKKPSLVAPHRRLVCYCRLYEIYDLSKRERLTAHQREVFLFNDLLVITKISGKKRQQLQYQFRQAFRLSGMNLYLFETTHYQYGIRLVRKPDIHQTNLITFNARNEHDRTKFCEDLKEAIMEMDEMEGLRIQTELDKLRPSWSSLADSSNNNTNGIISSLIDYPTNKRDRPLSRTLSNSLLDMTLAMPAPSIFNHQTTTNNTKELLPCRNSQCSVDSGMVSLTNEFSPTNGSNMRLTTTTK</sequence>
<dbReference type="FunFam" id="1.10.1000.11:FF:000009">
    <property type="entry name" value="IQ motif and SEC7 domain-containing protein"/>
    <property type="match status" value="1"/>
</dbReference>
<comment type="caution">
    <text evidence="9">The sequence shown here is derived from an EMBL/GenBank/DDBJ whole genome shotgun (WGS) entry which is preliminary data.</text>
</comment>
<keyword evidence="3" id="KW-0963">Cytoplasm</keyword>
<keyword evidence="4" id="KW-0597">Phosphoprotein</keyword>
<feature type="coiled-coil region" evidence="6">
    <location>
        <begin position="21"/>
        <end position="55"/>
    </location>
</feature>
<comment type="subcellular location">
    <subcellularLocation>
        <location evidence="1">Cytoplasm</location>
    </subcellularLocation>
</comment>
<keyword evidence="5 6" id="KW-0175">Coiled coil</keyword>
<dbReference type="GO" id="GO:0032012">
    <property type="term" value="P:regulation of ARF protein signal transduction"/>
    <property type="evidence" value="ECO:0007669"/>
    <property type="project" value="InterPro"/>
</dbReference>
<evidence type="ECO:0000256" key="3">
    <source>
        <dbReference type="ARBA" id="ARBA00022490"/>
    </source>
</evidence>
<dbReference type="Gene3D" id="2.30.29.30">
    <property type="entry name" value="Pleckstrin-homology domain (PH domain)/Phosphotyrosine-binding domain (PTB)"/>
    <property type="match status" value="1"/>
</dbReference>
<dbReference type="Proteomes" id="UP000663887">
    <property type="component" value="Unassembled WGS sequence"/>
</dbReference>
<feature type="compositionally biased region" description="Polar residues" evidence="7">
    <location>
        <begin position="342"/>
        <end position="355"/>
    </location>
</feature>
<feature type="region of interest" description="Disordered" evidence="7">
    <location>
        <begin position="425"/>
        <end position="454"/>
    </location>
</feature>
<proteinExistence type="inferred from homology"/>
<evidence type="ECO:0000259" key="8">
    <source>
        <dbReference type="PROSITE" id="PS50190"/>
    </source>
</evidence>
<protein>
    <recommendedName>
        <fullName evidence="8">SEC7 domain-containing protein</fullName>
    </recommendedName>
</protein>
<evidence type="ECO:0000256" key="6">
    <source>
        <dbReference type="SAM" id="Coils"/>
    </source>
</evidence>
<dbReference type="SUPFAM" id="SSF50729">
    <property type="entry name" value="PH domain-like"/>
    <property type="match status" value="1"/>
</dbReference>
<dbReference type="InterPro" id="IPR033742">
    <property type="entry name" value="IQSEC_PH"/>
</dbReference>
<dbReference type="SMART" id="SM00222">
    <property type="entry name" value="Sec7"/>
    <property type="match status" value="1"/>
</dbReference>
<evidence type="ECO:0000256" key="7">
    <source>
        <dbReference type="SAM" id="MobiDB-lite"/>
    </source>
</evidence>
<dbReference type="CDD" id="cd13318">
    <property type="entry name" value="PH_IQSEC"/>
    <property type="match status" value="1"/>
</dbReference>
<dbReference type="SUPFAM" id="SSF48425">
    <property type="entry name" value="Sec7 domain"/>
    <property type="match status" value="1"/>
</dbReference>
<dbReference type="InterPro" id="IPR023394">
    <property type="entry name" value="Sec7_C_sf"/>
</dbReference>
<dbReference type="PROSITE" id="PS50096">
    <property type="entry name" value="IQ"/>
    <property type="match status" value="1"/>
</dbReference>
<evidence type="ECO:0000313" key="10">
    <source>
        <dbReference type="Proteomes" id="UP000663887"/>
    </source>
</evidence>
<evidence type="ECO:0000256" key="2">
    <source>
        <dbReference type="ARBA" id="ARBA00006248"/>
    </source>
</evidence>
<dbReference type="GO" id="GO:0005085">
    <property type="term" value="F:guanyl-nucleotide exchange factor activity"/>
    <property type="evidence" value="ECO:0007669"/>
    <property type="project" value="InterPro"/>
</dbReference>
<feature type="domain" description="SEC7" evidence="8">
    <location>
        <begin position="518"/>
        <end position="693"/>
    </location>
</feature>
<organism evidence="9 10">
    <name type="scientific">Rotaria magnacalcarata</name>
    <dbReference type="NCBI Taxonomy" id="392030"/>
    <lineage>
        <taxon>Eukaryota</taxon>
        <taxon>Metazoa</taxon>
        <taxon>Spiralia</taxon>
        <taxon>Gnathifera</taxon>
        <taxon>Rotifera</taxon>
        <taxon>Eurotatoria</taxon>
        <taxon>Bdelloidea</taxon>
        <taxon>Philodinida</taxon>
        <taxon>Philodinidae</taxon>
        <taxon>Rotaria</taxon>
    </lineage>
</organism>
<dbReference type="GO" id="GO:0030036">
    <property type="term" value="P:actin cytoskeleton organization"/>
    <property type="evidence" value="ECO:0007669"/>
    <property type="project" value="TreeGrafter"/>
</dbReference>
<dbReference type="Gene3D" id="1.10.1000.11">
    <property type="entry name" value="Arf Nucleotide-binding Site Opener,domain 2"/>
    <property type="match status" value="1"/>
</dbReference>
<feature type="compositionally biased region" description="Low complexity" evidence="7">
    <location>
        <begin position="96"/>
        <end position="119"/>
    </location>
</feature>
<dbReference type="AlphaFoldDB" id="A0A816Z346"/>
<dbReference type="Gene3D" id="1.10.220.20">
    <property type="match status" value="1"/>
</dbReference>
<dbReference type="InterPro" id="IPR011993">
    <property type="entry name" value="PH-like_dom_sf"/>
</dbReference>
<feature type="region of interest" description="Disordered" evidence="7">
    <location>
        <begin position="342"/>
        <end position="379"/>
    </location>
</feature>
<dbReference type="PANTHER" id="PTHR10663:SF342">
    <property type="entry name" value="FI21420P1"/>
    <property type="match status" value="1"/>
</dbReference>
<evidence type="ECO:0000256" key="1">
    <source>
        <dbReference type="ARBA" id="ARBA00004496"/>
    </source>
</evidence>
<dbReference type="InterPro" id="IPR000904">
    <property type="entry name" value="Sec7_dom"/>
</dbReference>
<gene>
    <name evidence="9" type="ORF">XDN619_LOCUS31841</name>
</gene>
<evidence type="ECO:0000256" key="5">
    <source>
        <dbReference type="ARBA" id="ARBA00023054"/>
    </source>
</evidence>